<comment type="similarity">
    <text evidence="1 10">Belongs to the class-I aminoacyl-tRNA synthetase family.</text>
</comment>
<dbReference type="InterPro" id="IPR014729">
    <property type="entry name" value="Rossmann-like_a/b/a_fold"/>
</dbReference>
<dbReference type="Gene3D" id="3.40.50.620">
    <property type="entry name" value="HUPs"/>
    <property type="match status" value="1"/>
</dbReference>
<dbReference type="AlphaFoldDB" id="A0A1E4RJ06"/>
<evidence type="ECO:0000259" key="11">
    <source>
        <dbReference type="Pfam" id="PF09334"/>
    </source>
</evidence>
<evidence type="ECO:0000256" key="6">
    <source>
        <dbReference type="ARBA" id="ARBA00022917"/>
    </source>
</evidence>
<gene>
    <name evidence="12" type="ORF">HYPBUDRAFT_153106</name>
</gene>
<accession>A0A1E4RJ06</accession>
<dbReference type="PANTHER" id="PTHR43326:SF1">
    <property type="entry name" value="METHIONINE--TRNA LIGASE, MITOCHONDRIAL"/>
    <property type="match status" value="1"/>
</dbReference>
<evidence type="ECO:0000313" key="12">
    <source>
        <dbReference type="EMBL" id="ODV67233.1"/>
    </source>
</evidence>
<evidence type="ECO:0000256" key="8">
    <source>
        <dbReference type="ARBA" id="ARBA00026124"/>
    </source>
</evidence>
<dbReference type="Gene3D" id="2.170.220.10">
    <property type="match status" value="1"/>
</dbReference>
<keyword evidence="3 10" id="KW-0436">Ligase</keyword>
<dbReference type="CDD" id="cd00814">
    <property type="entry name" value="MetRS_core"/>
    <property type="match status" value="1"/>
</dbReference>
<keyword evidence="6 10" id="KW-0648">Protein biosynthesis</keyword>
<dbReference type="InterPro" id="IPR015413">
    <property type="entry name" value="Methionyl/Leucyl_tRNA_Synth"/>
</dbReference>
<dbReference type="EC" id="6.1.1.10" evidence="2"/>
<dbReference type="InterPro" id="IPR033911">
    <property type="entry name" value="MetRS_core"/>
</dbReference>
<evidence type="ECO:0000256" key="9">
    <source>
        <dbReference type="ARBA" id="ARBA00030904"/>
    </source>
</evidence>
<dbReference type="InterPro" id="IPR014758">
    <property type="entry name" value="Met-tRNA_synth"/>
</dbReference>
<dbReference type="GeneID" id="30995921"/>
<dbReference type="Pfam" id="PF09334">
    <property type="entry name" value="tRNA-synt_1g"/>
    <property type="match status" value="1"/>
</dbReference>
<proteinExistence type="inferred from homology"/>
<sequence length="594" mass="68647">MSFLNSIRRYGLPKALHNHASKITFSTTTLRSKSLYVTTPIFYVNASPHLGHLYSMLLSDTRVRWEKLNPKNRAFLLTGTDEHGLKIQEVAAKQGIECQELVDLVSQNFKVLAEKMNIKYDRFIRTTDGDHIAAVKYFWEIMESKNLIYQGSHSGWYSISDETFYPENQIESITDASTGREKKISKETKNEVKYQEETNYFFRLSKFQGDLIQFLENNPNFIKPQNKYNELLKELKESKLTDLSVSRPSSRLNWGIEVPNDPSQKIYVWFDALMNYLTAAGFPCEFELQNGLYNTPEKNLWPATHVIGKDIIRFHCIYWPIFLMAAGIELPKQVIVHSHWLSDGFKMSKSLGNVVDPMSTNLYYGQDALRFFLMENSNIETDCNYSEKNFFHTRENLIGKYANLITRCGGASFNIREAVDNYYQGKFNDINQLLKTHLLNQEELEAILDVKSELVQDLNGLYESMNGKFSSFDQMKAIQDWWSVNEKANLLFQLGQPWIYKKAINNESSEEKKHAYEIIRSFYVFMAAETGRIASILIYPVMPELSTRFLDRLAVDAAKRNSDYCTIGSDPTYGTNANSKLHKVPIERVPMRGD</sequence>
<evidence type="ECO:0000256" key="4">
    <source>
        <dbReference type="ARBA" id="ARBA00022741"/>
    </source>
</evidence>
<dbReference type="NCBIfam" id="TIGR00398">
    <property type="entry name" value="metG"/>
    <property type="match status" value="1"/>
</dbReference>
<dbReference type="STRING" id="984485.A0A1E4RJ06"/>
<dbReference type="FunFam" id="2.170.220.10:FF:000002">
    <property type="entry name" value="Methionine--tRNA ligase"/>
    <property type="match status" value="1"/>
</dbReference>
<keyword evidence="7 10" id="KW-0030">Aminoacyl-tRNA synthetase</keyword>
<evidence type="ECO:0000256" key="1">
    <source>
        <dbReference type="ARBA" id="ARBA00005594"/>
    </source>
</evidence>
<dbReference type="EMBL" id="KV454541">
    <property type="protein sequence ID" value="ODV67233.1"/>
    <property type="molecule type" value="Genomic_DNA"/>
</dbReference>
<dbReference type="SUPFAM" id="SSF52374">
    <property type="entry name" value="Nucleotidylyl transferase"/>
    <property type="match status" value="1"/>
</dbReference>
<evidence type="ECO:0000256" key="10">
    <source>
        <dbReference type="RuleBase" id="RU363039"/>
    </source>
</evidence>
<dbReference type="Proteomes" id="UP000095085">
    <property type="component" value="Unassembled WGS sequence"/>
</dbReference>
<dbReference type="InterPro" id="IPR023457">
    <property type="entry name" value="Met-tRNA_synth_2"/>
</dbReference>
<dbReference type="GO" id="GO:0006431">
    <property type="term" value="P:methionyl-tRNA aminoacylation"/>
    <property type="evidence" value="ECO:0007669"/>
    <property type="project" value="EnsemblFungi"/>
</dbReference>
<dbReference type="PANTHER" id="PTHR43326">
    <property type="entry name" value="METHIONYL-TRNA SYNTHETASE"/>
    <property type="match status" value="1"/>
</dbReference>
<name>A0A1E4RJ06_9ASCO</name>
<dbReference type="GO" id="GO:0005524">
    <property type="term" value="F:ATP binding"/>
    <property type="evidence" value="ECO:0007669"/>
    <property type="project" value="UniProtKB-KW"/>
</dbReference>
<evidence type="ECO:0000256" key="5">
    <source>
        <dbReference type="ARBA" id="ARBA00022840"/>
    </source>
</evidence>
<keyword evidence="13" id="KW-1185">Reference proteome</keyword>
<dbReference type="OrthoDB" id="24670at2759"/>
<reference evidence="13" key="1">
    <citation type="submission" date="2016-05" db="EMBL/GenBank/DDBJ databases">
        <title>Comparative genomics of biotechnologically important yeasts.</title>
        <authorList>
            <consortium name="DOE Joint Genome Institute"/>
            <person name="Riley R."/>
            <person name="Haridas S."/>
            <person name="Wolfe K.H."/>
            <person name="Lopes M.R."/>
            <person name="Hittinger C.T."/>
            <person name="Goker M."/>
            <person name="Salamov A."/>
            <person name="Wisecaver J."/>
            <person name="Long T.M."/>
            <person name="Aerts A.L."/>
            <person name="Barry K."/>
            <person name="Choi C."/>
            <person name="Clum A."/>
            <person name="Coughlan A.Y."/>
            <person name="Deshpande S."/>
            <person name="Douglass A.P."/>
            <person name="Hanson S.J."/>
            <person name="Klenk H.-P."/>
            <person name="Labutti K."/>
            <person name="Lapidus A."/>
            <person name="Lindquist E."/>
            <person name="Lipzen A."/>
            <person name="Meier-Kolthoff J.P."/>
            <person name="Ohm R.A."/>
            <person name="Otillar R.P."/>
            <person name="Pangilinan J."/>
            <person name="Peng Y."/>
            <person name="Rokas A."/>
            <person name="Rosa C.A."/>
            <person name="Scheuner C."/>
            <person name="Sibirny A.A."/>
            <person name="Slot J.C."/>
            <person name="Stielow J.B."/>
            <person name="Sun H."/>
            <person name="Kurtzman C.P."/>
            <person name="Blackwell M."/>
            <person name="Grigoriev I.V."/>
            <person name="Jeffries T.W."/>
        </authorList>
    </citation>
    <scope>NUCLEOTIDE SEQUENCE [LARGE SCALE GENOMIC DNA]</scope>
    <source>
        <strain evidence="13">NRRL Y-1933</strain>
    </source>
</reference>
<evidence type="ECO:0000313" key="13">
    <source>
        <dbReference type="Proteomes" id="UP000095085"/>
    </source>
</evidence>
<dbReference type="PRINTS" id="PR01041">
    <property type="entry name" value="TRNASYNTHMET"/>
</dbReference>
<keyword evidence="4 10" id="KW-0547">Nucleotide-binding</keyword>
<evidence type="ECO:0000256" key="3">
    <source>
        <dbReference type="ARBA" id="ARBA00022598"/>
    </source>
</evidence>
<dbReference type="RefSeq" id="XP_020076300.1">
    <property type="nucleotide sequence ID" value="XM_020221372.1"/>
</dbReference>
<dbReference type="SUPFAM" id="SSF47323">
    <property type="entry name" value="Anticodon-binding domain of a subclass of class I aminoacyl-tRNA synthetases"/>
    <property type="match status" value="1"/>
</dbReference>
<dbReference type="InterPro" id="IPR009080">
    <property type="entry name" value="tRNAsynth_Ia_anticodon-bd"/>
</dbReference>
<keyword evidence="5 10" id="KW-0067">ATP-binding</keyword>
<dbReference type="GO" id="GO:0005739">
    <property type="term" value="C:mitochondrion"/>
    <property type="evidence" value="ECO:0007669"/>
    <property type="project" value="EnsemblFungi"/>
</dbReference>
<feature type="domain" description="Methionyl/Leucyl tRNA synthetase" evidence="11">
    <location>
        <begin position="36"/>
        <end position="408"/>
    </location>
</feature>
<organism evidence="12 13">
    <name type="scientific">Hyphopichia burtonii NRRL Y-1933</name>
    <dbReference type="NCBI Taxonomy" id="984485"/>
    <lineage>
        <taxon>Eukaryota</taxon>
        <taxon>Fungi</taxon>
        <taxon>Dikarya</taxon>
        <taxon>Ascomycota</taxon>
        <taxon>Saccharomycotina</taxon>
        <taxon>Pichiomycetes</taxon>
        <taxon>Debaryomycetaceae</taxon>
        <taxon>Hyphopichia</taxon>
    </lineage>
</organism>
<evidence type="ECO:0000256" key="7">
    <source>
        <dbReference type="ARBA" id="ARBA00023146"/>
    </source>
</evidence>
<evidence type="ECO:0000256" key="2">
    <source>
        <dbReference type="ARBA" id="ARBA00012838"/>
    </source>
</evidence>
<dbReference type="GO" id="GO:0004825">
    <property type="term" value="F:methionine-tRNA ligase activity"/>
    <property type="evidence" value="ECO:0007669"/>
    <property type="project" value="UniProtKB-EC"/>
</dbReference>
<protein>
    <recommendedName>
        <fullName evidence="8">Methionine--tRNA ligase, mitochondrial</fullName>
        <ecNumber evidence="2">6.1.1.10</ecNumber>
    </recommendedName>
    <alternativeName>
        <fullName evidence="9">Methionyl-tRNA synthetase</fullName>
    </alternativeName>
</protein>
<dbReference type="Gene3D" id="1.10.730.10">
    <property type="entry name" value="Isoleucyl-tRNA Synthetase, Domain 1"/>
    <property type="match status" value="1"/>
</dbReference>